<protein>
    <submittedName>
        <fullName evidence="3 4">Uncharacterized protein</fullName>
    </submittedName>
</protein>
<reference evidence="4" key="3">
    <citation type="submission" date="2020-12" db="UniProtKB">
        <authorList>
            <consortium name="EnsemblPlants"/>
        </authorList>
    </citation>
    <scope>IDENTIFICATION</scope>
</reference>
<organism evidence="3">
    <name type="scientific">Physcomitrium patens</name>
    <name type="common">Spreading-leaved earth moss</name>
    <name type="synonym">Physcomitrella patens</name>
    <dbReference type="NCBI Taxonomy" id="3218"/>
    <lineage>
        <taxon>Eukaryota</taxon>
        <taxon>Viridiplantae</taxon>
        <taxon>Streptophyta</taxon>
        <taxon>Embryophyta</taxon>
        <taxon>Bryophyta</taxon>
        <taxon>Bryophytina</taxon>
        <taxon>Bryopsida</taxon>
        <taxon>Funariidae</taxon>
        <taxon>Funariales</taxon>
        <taxon>Funariaceae</taxon>
        <taxon>Physcomitrium</taxon>
    </lineage>
</organism>
<dbReference type="CDD" id="cd01837">
    <property type="entry name" value="SGNH_plant_lipase_like"/>
    <property type="match status" value="1"/>
</dbReference>
<reference evidence="3 5" key="1">
    <citation type="journal article" date="2008" name="Science">
        <title>The Physcomitrella genome reveals evolutionary insights into the conquest of land by plants.</title>
        <authorList>
            <person name="Rensing S."/>
            <person name="Lang D."/>
            <person name="Zimmer A."/>
            <person name="Terry A."/>
            <person name="Salamov A."/>
            <person name="Shapiro H."/>
            <person name="Nishiyama T."/>
            <person name="Perroud P.-F."/>
            <person name="Lindquist E."/>
            <person name="Kamisugi Y."/>
            <person name="Tanahashi T."/>
            <person name="Sakakibara K."/>
            <person name="Fujita T."/>
            <person name="Oishi K."/>
            <person name="Shin-I T."/>
            <person name="Kuroki Y."/>
            <person name="Toyoda A."/>
            <person name="Suzuki Y."/>
            <person name="Hashimoto A."/>
            <person name="Yamaguchi K."/>
            <person name="Sugano A."/>
            <person name="Kohara Y."/>
            <person name="Fujiyama A."/>
            <person name="Anterola A."/>
            <person name="Aoki S."/>
            <person name="Ashton N."/>
            <person name="Barbazuk W.B."/>
            <person name="Barker E."/>
            <person name="Bennetzen J."/>
            <person name="Bezanilla M."/>
            <person name="Blankenship R."/>
            <person name="Cho S.H."/>
            <person name="Dutcher S."/>
            <person name="Estelle M."/>
            <person name="Fawcett J.A."/>
            <person name="Gundlach H."/>
            <person name="Hanada K."/>
            <person name="Heyl A."/>
            <person name="Hicks K.A."/>
            <person name="Hugh J."/>
            <person name="Lohr M."/>
            <person name="Mayer K."/>
            <person name="Melkozernov A."/>
            <person name="Murata T."/>
            <person name="Nelson D."/>
            <person name="Pils B."/>
            <person name="Prigge M."/>
            <person name="Reiss B."/>
            <person name="Renner T."/>
            <person name="Rombauts S."/>
            <person name="Rushton P."/>
            <person name="Sanderfoot A."/>
            <person name="Schween G."/>
            <person name="Shiu S.-H."/>
            <person name="Stueber K."/>
            <person name="Theodoulou F.L."/>
            <person name="Tu H."/>
            <person name="Van de Peer Y."/>
            <person name="Verrier P.J."/>
            <person name="Waters E."/>
            <person name="Wood A."/>
            <person name="Yang L."/>
            <person name="Cove D."/>
            <person name="Cuming A."/>
            <person name="Hasebe M."/>
            <person name="Lucas S."/>
            <person name="Mishler D.B."/>
            <person name="Reski R."/>
            <person name="Grigoriev I."/>
            <person name="Quatrano R.S."/>
            <person name="Boore J.L."/>
        </authorList>
    </citation>
    <scope>NUCLEOTIDE SEQUENCE [LARGE SCALE GENOMIC DNA]</scope>
    <source>
        <strain evidence="4 5">cv. Gransden 2004</strain>
    </source>
</reference>
<dbReference type="EnsemblPlants" id="Pp3c10_18120V3.1">
    <property type="protein sequence ID" value="Pp3c10_18120V3.1"/>
    <property type="gene ID" value="Pp3c10_18120"/>
</dbReference>
<dbReference type="InterPro" id="IPR036514">
    <property type="entry name" value="SGNH_hydro_sf"/>
</dbReference>
<evidence type="ECO:0000256" key="1">
    <source>
        <dbReference type="ARBA" id="ARBA00008668"/>
    </source>
</evidence>
<dbReference type="PANTHER" id="PTHR45648:SF5">
    <property type="entry name" value="OS04G0577300 PROTEIN"/>
    <property type="match status" value="1"/>
</dbReference>
<dbReference type="Proteomes" id="UP000006727">
    <property type="component" value="Chromosome 10"/>
</dbReference>
<dbReference type="AlphaFoldDB" id="A0A2K1JZI5"/>
<evidence type="ECO:0000256" key="2">
    <source>
        <dbReference type="ARBA" id="ARBA00022801"/>
    </source>
</evidence>
<keyword evidence="5" id="KW-1185">Reference proteome</keyword>
<comment type="similarity">
    <text evidence="1">Belongs to the 'GDSL' lipolytic enzyme family.</text>
</comment>
<dbReference type="Gene3D" id="3.40.50.1110">
    <property type="entry name" value="SGNH hydrolase"/>
    <property type="match status" value="1"/>
</dbReference>
<dbReference type="Gramene" id="Pp3c10_18120V3.1">
    <property type="protein sequence ID" value="Pp3c10_18120V3.1"/>
    <property type="gene ID" value="Pp3c10_18120"/>
</dbReference>
<dbReference type="InterPro" id="IPR051058">
    <property type="entry name" value="GDSL_Est/Lipase"/>
</dbReference>
<dbReference type="OMA" id="ANFCGEA"/>
<dbReference type="GeneID" id="112287513"/>
<sequence>MHQNCVGIGYLGEFVMDFRSVAALLLALCISIPANFCGEARLQRRIDVPAYFVFGDSFADVGTNNFLPYAASRANFPPYGETFFHKATGRFTNGRNIVDLFAQTVGLPIAPPFLQPNSSFIAGVNFASAGSSLLNSTIFNNKELVGSTGSPQAVPLSEQVDQYKTVRILLRNVLSPLEAQKLISKSVFLILSGSDDLLEYLSNFEIQNRMNATQFMSNVVEAYRTTLTDLYKGGARKALLVGLTPLGCSPSARATNPRNPGECLVEGNELAMRFNNDVRQLVDELHVTFPDYNVIFGESYNLIEAMINDKKSSGLDNVNAACCGAGFLNAQVRCGLPMPSGMLDVGQPLCKHPSKFLFWDVVHPTEQVVRLLFKSFWAGNSSTSYPMNIKALVSL</sequence>
<dbReference type="Pfam" id="PF00657">
    <property type="entry name" value="Lipase_GDSL"/>
    <property type="match status" value="1"/>
</dbReference>
<evidence type="ECO:0000313" key="4">
    <source>
        <dbReference type="EnsemblPlants" id="Pp3c10_18120V3.1"/>
    </source>
</evidence>
<dbReference type="PaxDb" id="3218-PP1S181_93V6.1"/>
<dbReference type="RefSeq" id="XP_024386331.1">
    <property type="nucleotide sequence ID" value="XM_024530563.2"/>
</dbReference>
<name>A0A2K1JZI5_PHYPA</name>
<dbReference type="PANTHER" id="PTHR45648">
    <property type="entry name" value="GDSL LIPASE/ACYLHYDROLASE FAMILY PROTEIN (AFU_ORTHOLOGUE AFUA_4G14700)"/>
    <property type="match status" value="1"/>
</dbReference>
<reference evidence="3 5" key="2">
    <citation type="journal article" date="2018" name="Plant J.">
        <title>The Physcomitrella patens chromosome-scale assembly reveals moss genome structure and evolution.</title>
        <authorList>
            <person name="Lang D."/>
            <person name="Ullrich K.K."/>
            <person name="Murat F."/>
            <person name="Fuchs J."/>
            <person name="Jenkins J."/>
            <person name="Haas F.B."/>
            <person name="Piednoel M."/>
            <person name="Gundlach H."/>
            <person name="Van Bel M."/>
            <person name="Meyberg R."/>
            <person name="Vives C."/>
            <person name="Morata J."/>
            <person name="Symeonidi A."/>
            <person name="Hiss M."/>
            <person name="Muchero W."/>
            <person name="Kamisugi Y."/>
            <person name="Saleh O."/>
            <person name="Blanc G."/>
            <person name="Decker E.L."/>
            <person name="van Gessel N."/>
            <person name="Grimwood J."/>
            <person name="Hayes R.D."/>
            <person name="Graham S.W."/>
            <person name="Gunter L.E."/>
            <person name="McDaniel S.F."/>
            <person name="Hoernstein S.N.W."/>
            <person name="Larsson A."/>
            <person name="Li F.W."/>
            <person name="Perroud P.F."/>
            <person name="Phillips J."/>
            <person name="Ranjan P."/>
            <person name="Rokshar D.S."/>
            <person name="Rothfels C.J."/>
            <person name="Schneider L."/>
            <person name="Shu S."/>
            <person name="Stevenson D.W."/>
            <person name="Thummler F."/>
            <person name="Tillich M."/>
            <person name="Villarreal Aguilar J.C."/>
            <person name="Widiez T."/>
            <person name="Wong G.K."/>
            <person name="Wymore A."/>
            <person name="Zhang Y."/>
            <person name="Zimmer A.D."/>
            <person name="Quatrano R.S."/>
            <person name="Mayer K.F.X."/>
            <person name="Goodstein D."/>
            <person name="Casacuberta J.M."/>
            <person name="Vandepoele K."/>
            <person name="Reski R."/>
            <person name="Cuming A.C."/>
            <person name="Tuskan G.A."/>
            <person name="Maumus F."/>
            <person name="Salse J."/>
            <person name="Schmutz J."/>
            <person name="Rensing S.A."/>
        </authorList>
    </citation>
    <scope>NUCLEOTIDE SEQUENCE [LARGE SCALE GENOMIC DNA]</scope>
    <source>
        <strain evidence="4 5">cv. Gransden 2004</strain>
    </source>
</reference>
<dbReference type="SUPFAM" id="SSF52266">
    <property type="entry name" value="SGNH hydrolase"/>
    <property type="match status" value="1"/>
</dbReference>
<evidence type="ECO:0000313" key="3">
    <source>
        <dbReference type="EMBL" id="PNR46930.1"/>
    </source>
</evidence>
<keyword evidence="2" id="KW-0378">Hydrolase</keyword>
<gene>
    <name evidence="4" type="primary">LOC112287513</name>
    <name evidence="3" type="ORF">PHYPA_014050</name>
</gene>
<dbReference type="GO" id="GO:0016788">
    <property type="term" value="F:hydrolase activity, acting on ester bonds"/>
    <property type="evidence" value="ECO:0007669"/>
    <property type="project" value="InterPro"/>
</dbReference>
<dbReference type="STRING" id="3218.A0A2K1JZI5"/>
<accession>A0A2K1JZI5</accession>
<dbReference type="InterPro" id="IPR035669">
    <property type="entry name" value="SGNH_plant_lipase-like"/>
</dbReference>
<proteinExistence type="inferred from homology"/>
<evidence type="ECO:0000313" key="5">
    <source>
        <dbReference type="Proteomes" id="UP000006727"/>
    </source>
</evidence>
<dbReference type="EMBL" id="ABEU02000010">
    <property type="protein sequence ID" value="PNR46930.1"/>
    <property type="molecule type" value="Genomic_DNA"/>
</dbReference>
<dbReference type="InterPro" id="IPR001087">
    <property type="entry name" value="GDSL"/>
</dbReference>
<dbReference type="OrthoDB" id="1600564at2759"/>